<dbReference type="Proteomes" id="UP001165343">
    <property type="component" value="Unassembled WGS sequence"/>
</dbReference>
<comment type="caution">
    <text evidence="2">The sequence shown here is derived from an EMBL/GenBank/DDBJ whole genome shotgun (WGS) entry which is preliminary data.</text>
</comment>
<sequence>MIKDDIKNHAGLDWKALGYLTSIVSVLFLGAVAWPKPSDPAWVLPVLLFGMATSILGMGFRYLAHIHEKKEIAKAKGKRG</sequence>
<organism evidence="2 3">
    <name type="scientific">Sphingomonas anseongensis</name>
    <dbReference type="NCBI Taxonomy" id="2908207"/>
    <lineage>
        <taxon>Bacteria</taxon>
        <taxon>Pseudomonadati</taxon>
        <taxon>Pseudomonadota</taxon>
        <taxon>Alphaproteobacteria</taxon>
        <taxon>Sphingomonadales</taxon>
        <taxon>Sphingomonadaceae</taxon>
        <taxon>Sphingomonas</taxon>
    </lineage>
</organism>
<dbReference type="RefSeq" id="WP_249867398.1">
    <property type="nucleotide sequence ID" value="NZ_JAMGBC010000001.1"/>
</dbReference>
<protein>
    <submittedName>
        <fullName evidence="2">Uncharacterized protein</fullName>
    </submittedName>
</protein>
<accession>A0ABT0RDX1</accession>
<keyword evidence="3" id="KW-1185">Reference proteome</keyword>
<keyword evidence="1" id="KW-0472">Membrane</keyword>
<keyword evidence="1" id="KW-0812">Transmembrane</keyword>
<dbReference type="EMBL" id="JAMGBC010000001">
    <property type="protein sequence ID" value="MCL6678446.1"/>
    <property type="molecule type" value="Genomic_DNA"/>
</dbReference>
<feature type="transmembrane region" description="Helical" evidence="1">
    <location>
        <begin position="16"/>
        <end position="35"/>
    </location>
</feature>
<reference evidence="2" key="1">
    <citation type="submission" date="2022-05" db="EMBL/GenBank/DDBJ databases">
        <authorList>
            <person name="Jo J.-H."/>
            <person name="Im W.-T."/>
        </authorList>
    </citation>
    <scope>NUCLEOTIDE SEQUENCE</scope>
    <source>
        <strain evidence="2">RG327</strain>
    </source>
</reference>
<keyword evidence="1" id="KW-1133">Transmembrane helix</keyword>
<feature type="transmembrane region" description="Helical" evidence="1">
    <location>
        <begin position="41"/>
        <end position="64"/>
    </location>
</feature>
<evidence type="ECO:0000313" key="2">
    <source>
        <dbReference type="EMBL" id="MCL6678446.1"/>
    </source>
</evidence>
<proteinExistence type="predicted"/>
<gene>
    <name evidence="2" type="ORF">LZ519_03825</name>
</gene>
<evidence type="ECO:0000313" key="3">
    <source>
        <dbReference type="Proteomes" id="UP001165343"/>
    </source>
</evidence>
<evidence type="ECO:0000256" key="1">
    <source>
        <dbReference type="SAM" id="Phobius"/>
    </source>
</evidence>
<name>A0ABT0RDX1_9SPHN</name>